<reference evidence="1 2" key="1">
    <citation type="journal article" date="2024" name="Environ. Microbiol.">
        <title>Novel evolutionary insights on the interactions of the Holosporales (Alphaproteobacteria) with eukaryotic hosts from comparative genomics.</title>
        <authorList>
            <person name="Giovannini M."/>
            <person name="Petroni G."/>
            <person name="Castelli M."/>
        </authorList>
    </citation>
    <scope>NUCLEOTIDE SEQUENCE [LARGE SCALE GENOMIC DNA]</scope>
    <source>
        <strain evidence="1 2">US_Bl 15I1</strain>
    </source>
</reference>
<sequence>MYNGVVQEIPNPLNLDWFYVSTHEQGVNMAHRQQVWATKVPQYGEIWWFFPRGSETHVTEAVILT</sequence>
<protein>
    <submittedName>
        <fullName evidence="1">Uncharacterized protein</fullName>
    </submittedName>
</protein>
<name>A0ABZ2CBZ5_9PROT</name>
<evidence type="ECO:0000313" key="2">
    <source>
        <dbReference type="Proteomes" id="UP001330434"/>
    </source>
</evidence>
<dbReference type="Proteomes" id="UP001330434">
    <property type="component" value="Plasmid pBealeia1"/>
</dbReference>
<dbReference type="EMBL" id="CP133271">
    <property type="protein sequence ID" value="WVX67784.1"/>
    <property type="molecule type" value="Genomic_DNA"/>
</dbReference>
<geneLocation type="plasmid" evidence="1 2">
    <name>pBealeia1</name>
</geneLocation>
<keyword evidence="1" id="KW-0614">Plasmid</keyword>
<gene>
    <name evidence="1" type="ORF">Bealeia1_02003</name>
</gene>
<proteinExistence type="predicted"/>
<accession>A0ABZ2CBZ5</accession>
<evidence type="ECO:0000313" key="1">
    <source>
        <dbReference type="EMBL" id="WVX67784.1"/>
    </source>
</evidence>
<organism evidence="1 2">
    <name type="scientific">Candidatus Bealeia paramacronuclearis</name>
    <dbReference type="NCBI Taxonomy" id="1921001"/>
    <lineage>
        <taxon>Bacteria</taxon>
        <taxon>Pseudomonadati</taxon>
        <taxon>Pseudomonadota</taxon>
        <taxon>Alphaproteobacteria</taxon>
        <taxon>Holosporales</taxon>
        <taxon>Holosporaceae</taxon>
        <taxon>Candidatus Bealeia</taxon>
    </lineage>
</organism>
<keyword evidence="2" id="KW-1185">Reference proteome</keyword>